<evidence type="ECO:0000259" key="5">
    <source>
        <dbReference type="PROSITE" id="PS50198"/>
    </source>
</evidence>
<dbReference type="PROSITE" id="PS01096">
    <property type="entry name" value="PPIC_PPIASE_1"/>
    <property type="match status" value="1"/>
</dbReference>
<evidence type="ECO:0000313" key="7">
    <source>
        <dbReference type="Proteomes" id="UP001325479"/>
    </source>
</evidence>
<keyword evidence="2 3" id="KW-0413">Isomerase</keyword>
<evidence type="ECO:0000256" key="4">
    <source>
        <dbReference type="SAM" id="SignalP"/>
    </source>
</evidence>
<evidence type="ECO:0000256" key="1">
    <source>
        <dbReference type="ARBA" id="ARBA00007656"/>
    </source>
</evidence>
<keyword evidence="3" id="KW-0697">Rotamase</keyword>
<keyword evidence="7" id="KW-1185">Reference proteome</keyword>
<sequence>MKKLAMLAAMVLFGTPLVVLAGNDVVANAAQASVTQDDIETLVKSLSPEGRTRLAADPAAMDRLVHSTLEQKAVLAEAKAKGWDTQPQVQAAIEAARREVIVRTYLASVNAPPSDYPSDADLEAAYNEHQNAFAVPRALHLAQIYIAVPPNADQATLDKAGKQAAHLAELARSGAKAGTSGGTKNNDFASLAKANSQDKASADRGGDMGFVPETMLLPAVRDAANALTPGQVSAPVRTQTGFHVLKLIDTRPAGVRPFAEVKEQLRTLLRAQRTQQNVQAYLTKLAGNAPINEDALKKALAAVQ</sequence>
<dbReference type="SUPFAM" id="SSF54534">
    <property type="entry name" value="FKBP-like"/>
    <property type="match status" value="1"/>
</dbReference>
<feature type="signal peptide" evidence="4">
    <location>
        <begin position="1"/>
        <end position="21"/>
    </location>
</feature>
<name>A0ABZ0WRC8_9BURK</name>
<accession>A0ABZ0WRC8</accession>
<reference evidence="6 7" key="1">
    <citation type="submission" date="2023-12" db="EMBL/GenBank/DDBJ databases">
        <title>Genome sequencing and assembly of bacterial species from a model synthetic community.</title>
        <authorList>
            <person name="Hogle S.L."/>
        </authorList>
    </citation>
    <scope>NUCLEOTIDE SEQUENCE [LARGE SCALE GENOMIC DNA]</scope>
    <source>
        <strain evidence="6 7">HAMBI 2494</strain>
    </source>
</reference>
<organism evidence="6 7">
    <name type="scientific">Paraburkholderia kururiensis</name>
    <dbReference type="NCBI Taxonomy" id="984307"/>
    <lineage>
        <taxon>Bacteria</taxon>
        <taxon>Pseudomonadati</taxon>
        <taxon>Pseudomonadota</taxon>
        <taxon>Betaproteobacteria</taxon>
        <taxon>Burkholderiales</taxon>
        <taxon>Burkholderiaceae</taxon>
        <taxon>Paraburkholderia</taxon>
    </lineage>
</organism>
<comment type="similarity">
    <text evidence="1">Belongs to the PpiC/parvulin rotamase family.</text>
</comment>
<dbReference type="InterPro" id="IPR000297">
    <property type="entry name" value="PPIase_PpiC"/>
</dbReference>
<dbReference type="InterPro" id="IPR050245">
    <property type="entry name" value="PrsA_foldase"/>
</dbReference>
<dbReference type="Proteomes" id="UP001325479">
    <property type="component" value="Chromosome"/>
</dbReference>
<evidence type="ECO:0000256" key="2">
    <source>
        <dbReference type="ARBA" id="ARBA00023235"/>
    </source>
</evidence>
<dbReference type="GO" id="GO:0016853">
    <property type="term" value="F:isomerase activity"/>
    <property type="evidence" value="ECO:0007669"/>
    <property type="project" value="UniProtKB-KW"/>
</dbReference>
<proteinExistence type="inferred from homology"/>
<dbReference type="InterPro" id="IPR027304">
    <property type="entry name" value="Trigger_fact/SurA_dom_sf"/>
</dbReference>
<feature type="chain" id="PRO_5045820226" evidence="4">
    <location>
        <begin position="22"/>
        <end position="304"/>
    </location>
</feature>
<evidence type="ECO:0000256" key="3">
    <source>
        <dbReference type="PROSITE-ProRule" id="PRU00278"/>
    </source>
</evidence>
<dbReference type="PANTHER" id="PTHR47245:SF3">
    <property type="entry name" value="PEPTIDYL-PROLYL CIS-TRANS ISOMERASE, PPIC-TYPE-RELATED"/>
    <property type="match status" value="1"/>
</dbReference>
<gene>
    <name evidence="6" type="ORF">U0042_09935</name>
</gene>
<dbReference type="Gene3D" id="3.10.50.40">
    <property type="match status" value="1"/>
</dbReference>
<dbReference type="PROSITE" id="PS50198">
    <property type="entry name" value="PPIC_PPIASE_2"/>
    <property type="match status" value="1"/>
</dbReference>
<dbReference type="PANTHER" id="PTHR47245">
    <property type="entry name" value="PEPTIDYLPROLYL ISOMERASE"/>
    <property type="match status" value="1"/>
</dbReference>
<dbReference type="Pfam" id="PF13145">
    <property type="entry name" value="Rotamase_2"/>
    <property type="match status" value="1"/>
</dbReference>
<protein>
    <submittedName>
        <fullName evidence="6">Peptidyl-prolyl cis-trans isomerase</fullName>
    </submittedName>
</protein>
<dbReference type="EMBL" id="CP139965">
    <property type="protein sequence ID" value="WQD79964.1"/>
    <property type="molecule type" value="Genomic_DNA"/>
</dbReference>
<dbReference type="InterPro" id="IPR023058">
    <property type="entry name" value="PPIase_PpiC_CS"/>
</dbReference>
<dbReference type="SUPFAM" id="SSF109998">
    <property type="entry name" value="Triger factor/SurA peptide-binding domain-like"/>
    <property type="match status" value="1"/>
</dbReference>
<dbReference type="InterPro" id="IPR046357">
    <property type="entry name" value="PPIase_dom_sf"/>
</dbReference>
<keyword evidence="4" id="KW-0732">Signal</keyword>
<feature type="domain" description="PpiC" evidence="5">
    <location>
        <begin position="136"/>
        <end position="249"/>
    </location>
</feature>
<evidence type="ECO:0000313" key="6">
    <source>
        <dbReference type="EMBL" id="WQD79964.1"/>
    </source>
</evidence>